<organism evidence="14 15">
    <name type="scientific">Eufriesea mexicana</name>
    <dbReference type="NCBI Taxonomy" id="516756"/>
    <lineage>
        <taxon>Eukaryota</taxon>
        <taxon>Metazoa</taxon>
        <taxon>Ecdysozoa</taxon>
        <taxon>Arthropoda</taxon>
        <taxon>Hexapoda</taxon>
        <taxon>Insecta</taxon>
        <taxon>Pterygota</taxon>
        <taxon>Neoptera</taxon>
        <taxon>Endopterygota</taxon>
        <taxon>Hymenoptera</taxon>
        <taxon>Apocrita</taxon>
        <taxon>Aculeata</taxon>
        <taxon>Apoidea</taxon>
        <taxon>Anthophila</taxon>
        <taxon>Apidae</taxon>
        <taxon>Eufriesea</taxon>
    </lineage>
</organism>
<dbReference type="GO" id="GO:0004177">
    <property type="term" value="F:aminopeptidase activity"/>
    <property type="evidence" value="ECO:0007669"/>
    <property type="project" value="UniProtKB-KW"/>
</dbReference>
<dbReference type="Gene3D" id="1.25.50.20">
    <property type="match status" value="1"/>
</dbReference>
<evidence type="ECO:0000259" key="13">
    <source>
        <dbReference type="Pfam" id="PF17900"/>
    </source>
</evidence>
<dbReference type="InterPro" id="IPR024571">
    <property type="entry name" value="ERAP1-like_C_dom"/>
</dbReference>
<keyword evidence="8" id="KW-0862">Zinc</keyword>
<protein>
    <submittedName>
        <fullName evidence="14">Aminopeptidase N</fullName>
    </submittedName>
</protein>
<dbReference type="GO" id="GO:0008270">
    <property type="term" value="F:zinc ion binding"/>
    <property type="evidence" value="ECO:0007669"/>
    <property type="project" value="InterPro"/>
</dbReference>
<sequence>MDDPPITRLSGSKRFESVLWTPILHRVPPITELPGWSSWKEQKAGGLVRERSRSNVVLWHLENIGCWYQDRCPPHASTDVLDEDREVSRCAVSMIVERSRHMATVQFDYPWVLGKLKRSIDLRDIEYFKISQARVAPEVIPTSYHLELRPFIGNDQFKGRVKINVTWTNSSDTIMLNVDPNLMVLKYNVRITEASFMERELGLPLMDVNVARVKVPTSRKPLYSIHLEQILKSGSSCEVDITFIGNFTTDKSRGFFKNEYTDNNGKKHPFVAMTLRLANAHNVFPCMDEPPYKAPFKFSVLRPKNMTALSNTPLESSTEADEPNLIWDHFVETPKMLTYQLALIVSDLESITPTQEINEMDGRKLEIKVWGRKEYLDSLRDVPNKVVKIMNYLQDYFNSSISLRKLDLVAVPSYNAAKASDRWGLMFFKESELSSPSIWNTAYELIYQWIGQYITPFRWSDAPINKALNSFLASMTTVDLNPEEMEGKWPMTMLYSLYYEFGKFEPFSRVAGMRDKATSAKTELVFRMFNYTLGKELFQKGVRNFIKQNFENNQRTFFADDIYNRLNDVVNGTNILPEGLTVNSIAGPWTNRDRVPLVTVNRNYEDQTISFTQKVYLRESPRNTTPKVSYEWDIPLVMMTQENLEFHPPYNLWLTKGKGANNLIIADTTDENQFIIVNPEEIGMFPVNYDFCNWKLLSQFLQSPKREMIPPLTRAKLLHDSWNLAYSGELCFEIALNMTLFLKEERSHVVWEPVFMMIDHVGRHIEGSDVYPKFEAYIRTLLVPFYEELNETIEPDEPSWKTHMRGMTKNFLCHIGYEPCVNEAREQYKKWLTDEDPDKGNPVANEFICPVFKWGSEEEWEFGLQRVINFPQNSPERKQNERTYLLKSLAGCPKDMYKIERLLNVTIFDQNANFSDSDIQLVFAILSGRAAGYTTLFNFLTDNWDTIKQRFEDNKRVWYHIIKNAAFSFSSEKGLDLVRKLYESNTEEFHPPNSMVHKAFKKRRNEWNEKNIPVINGWLMENLPKEELEALQVYTVTTTMTPSIEVLA</sequence>
<evidence type="ECO:0000313" key="15">
    <source>
        <dbReference type="Proteomes" id="UP000250275"/>
    </source>
</evidence>
<dbReference type="GO" id="GO:0005615">
    <property type="term" value="C:extracellular space"/>
    <property type="evidence" value="ECO:0007669"/>
    <property type="project" value="TreeGrafter"/>
</dbReference>
<keyword evidence="4" id="KW-0336">GPI-anchor</keyword>
<name>A0A310SID4_9HYME</name>
<dbReference type="Pfam" id="PF17900">
    <property type="entry name" value="Peptidase_M1_N"/>
    <property type="match status" value="1"/>
</dbReference>
<dbReference type="InterPro" id="IPR050344">
    <property type="entry name" value="Peptidase_M1_aminopeptidases"/>
</dbReference>
<accession>A0A310SID4</accession>
<dbReference type="Pfam" id="PF01433">
    <property type="entry name" value="Peptidase_M1"/>
    <property type="match status" value="1"/>
</dbReference>
<dbReference type="Gene3D" id="2.60.40.1730">
    <property type="entry name" value="tricorn interacting facor f3 domain"/>
    <property type="match status" value="1"/>
</dbReference>
<dbReference type="GO" id="GO:0098552">
    <property type="term" value="C:side of membrane"/>
    <property type="evidence" value="ECO:0007669"/>
    <property type="project" value="UniProtKB-KW"/>
</dbReference>
<dbReference type="Proteomes" id="UP000250275">
    <property type="component" value="Unassembled WGS sequence"/>
</dbReference>
<dbReference type="FunFam" id="1.25.50.20:FF:000005">
    <property type="entry name" value="Aminopeptidase N-like protein"/>
    <property type="match status" value="1"/>
</dbReference>
<keyword evidence="5" id="KW-0645">Protease</keyword>
<comment type="cofactor">
    <cofactor evidence="1">
        <name>Zn(2+)</name>
        <dbReference type="ChEBI" id="CHEBI:29105"/>
    </cofactor>
</comment>
<evidence type="ECO:0000256" key="9">
    <source>
        <dbReference type="ARBA" id="ARBA00023049"/>
    </source>
</evidence>
<feature type="domain" description="ERAP1-like C-terminal" evidence="12">
    <location>
        <begin position="674"/>
        <end position="986"/>
    </location>
</feature>
<evidence type="ECO:0000256" key="5">
    <source>
        <dbReference type="ARBA" id="ARBA00022670"/>
    </source>
</evidence>
<evidence type="ECO:0000256" key="6">
    <source>
        <dbReference type="ARBA" id="ARBA00022723"/>
    </source>
</evidence>
<feature type="domain" description="Peptidase M1 membrane alanine aminopeptidase" evidence="11">
    <location>
        <begin position="384"/>
        <end position="583"/>
    </location>
</feature>
<dbReference type="Pfam" id="PF11838">
    <property type="entry name" value="ERAP1_C"/>
    <property type="match status" value="1"/>
</dbReference>
<keyword evidence="14" id="KW-0031">Aminopeptidase</keyword>
<dbReference type="InterPro" id="IPR045357">
    <property type="entry name" value="Aminopeptidase_N-like_N"/>
</dbReference>
<evidence type="ECO:0000256" key="10">
    <source>
        <dbReference type="ARBA" id="ARBA00023288"/>
    </source>
</evidence>
<dbReference type="PANTHER" id="PTHR11533">
    <property type="entry name" value="PROTEASE M1 ZINC METALLOPROTEASE"/>
    <property type="match status" value="1"/>
</dbReference>
<gene>
    <name evidence="14" type="ORF">WN48_05605</name>
</gene>
<dbReference type="AlphaFoldDB" id="A0A310SID4"/>
<evidence type="ECO:0000256" key="8">
    <source>
        <dbReference type="ARBA" id="ARBA00022833"/>
    </source>
</evidence>
<keyword evidence="4" id="KW-0325">Glycoprotein</keyword>
<keyword evidence="9" id="KW-0482">Metalloprotease</keyword>
<dbReference type="EMBL" id="KQ763442">
    <property type="protein sequence ID" value="OAD55092.1"/>
    <property type="molecule type" value="Genomic_DNA"/>
</dbReference>
<keyword evidence="10" id="KW-0449">Lipoprotein</keyword>
<feature type="domain" description="Aminopeptidase N-like N-terminal" evidence="13">
    <location>
        <begin position="141"/>
        <end position="339"/>
    </location>
</feature>
<dbReference type="InterPro" id="IPR001930">
    <property type="entry name" value="Peptidase_M1"/>
</dbReference>
<dbReference type="PRINTS" id="PR00756">
    <property type="entry name" value="ALADIPTASE"/>
</dbReference>
<keyword evidence="4" id="KW-0472">Membrane</keyword>
<dbReference type="GO" id="GO:0005737">
    <property type="term" value="C:cytoplasm"/>
    <property type="evidence" value="ECO:0007669"/>
    <property type="project" value="TreeGrafter"/>
</dbReference>
<dbReference type="InterPro" id="IPR014782">
    <property type="entry name" value="Peptidase_M1_dom"/>
</dbReference>
<evidence type="ECO:0000256" key="7">
    <source>
        <dbReference type="ARBA" id="ARBA00022801"/>
    </source>
</evidence>
<proteinExistence type="inferred from homology"/>
<comment type="subcellular location">
    <subcellularLocation>
        <location evidence="2">Cell membrane</location>
        <topology evidence="2">Lipid-anchor</topology>
        <topology evidence="2">GPI-anchor</topology>
    </subcellularLocation>
</comment>
<keyword evidence="6" id="KW-0479">Metal-binding</keyword>
<dbReference type="GO" id="GO:0006508">
    <property type="term" value="P:proteolysis"/>
    <property type="evidence" value="ECO:0007669"/>
    <property type="project" value="UniProtKB-KW"/>
</dbReference>
<dbReference type="SUPFAM" id="SSF55486">
    <property type="entry name" value="Metalloproteases ('zincins'), catalytic domain"/>
    <property type="match status" value="1"/>
</dbReference>
<dbReference type="InterPro" id="IPR027268">
    <property type="entry name" value="Peptidase_M4/M1_CTD_sf"/>
</dbReference>
<evidence type="ECO:0000256" key="3">
    <source>
        <dbReference type="ARBA" id="ARBA00010136"/>
    </source>
</evidence>
<keyword evidence="7" id="KW-0378">Hydrolase</keyword>
<keyword evidence="15" id="KW-1185">Reference proteome</keyword>
<evidence type="ECO:0000256" key="1">
    <source>
        <dbReference type="ARBA" id="ARBA00001947"/>
    </source>
</evidence>
<dbReference type="Gene3D" id="1.10.390.10">
    <property type="entry name" value="Neutral Protease Domain 2"/>
    <property type="match status" value="1"/>
</dbReference>
<reference evidence="14 15" key="1">
    <citation type="submission" date="2015-07" db="EMBL/GenBank/DDBJ databases">
        <title>The genome of Eufriesea mexicana.</title>
        <authorList>
            <person name="Pan H."/>
            <person name="Kapheim K."/>
        </authorList>
    </citation>
    <scope>NUCLEOTIDE SEQUENCE [LARGE SCALE GENOMIC DNA]</scope>
    <source>
        <strain evidence="14">0111107269</strain>
        <tissue evidence="14">Whole body</tissue>
    </source>
</reference>
<evidence type="ECO:0000259" key="12">
    <source>
        <dbReference type="Pfam" id="PF11838"/>
    </source>
</evidence>
<evidence type="ECO:0000259" key="11">
    <source>
        <dbReference type="Pfam" id="PF01433"/>
    </source>
</evidence>
<comment type="similarity">
    <text evidence="3">Belongs to the peptidase M1 family.</text>
</comment>
<dbReference type="SUPFAM" id="SSF63737">
    <property type="entry name" value="Leukotriene A4 hydrolase N-terminal domain"/>
    <property type="match status" value="1"/>
</dbReference>
<dbReference type="GO" id="GO:0005886">
    <property type="term" value="C:plasma membrane"/>
    <property type="evidence" value="ECO:0007669"/>
    <property type="project" value="UniProtKB-SubCell"/>
</dbReference>
<dbReference type="GO" id="GO:0008237">
    <property type="term" value="F:metallopeptidase activity"/>
    <property type="evidence" value="ECO:0007669"/>
    <property type="project" value="UniProtKB-KW"/>
</dbReference>
<dbReference type="InterPro" id="IPR042097">
    <property type="entry name" value="Aminopeptidase_N-like_N_sf"/>
</dbReference>
<evidence type="ECO:0000256" key="2">
    <source>
        <dbReference type="ARBA" id="ARBA00004609"/>
    </source>
</evidence>
<evidence type="ECO:0000313" key="14">
    <source>
        <dbReference type="EMBL" id="OAD55092.1"/>
    </source>
</evidence>
<dbReference type="PANTHER" id="PTHR11533:SF18">
    <property type="entry name" value="FI02158P"/>
    <property type="match status" value="1"/>
</dbReference>
<evidence type="ECO:0000256" key="4">
    <source>
        <dbReference type="ARBA" id="ARBA00022622"/>
    </source>
</evidence>
<dbReference type="OrthoDB" id="8182982at2759"/>
<dbReference type="Gene3D" id="2.60.40.1910">
    <property type="match status" value="1"/>
</dbReference>